<dbReference type="RefSeq" id="XP_067718122.1">
    <property type="nucleotide sequence ID" value="XM_067862021.1"/>
</dbReference>
<name>A0AAV4M1L1_BABCB</name>
<reference evidence="2 3" key="1">
    <citation type="submission" date="2021-06" db="EMBL/GenBank/DDBJ databases">
        <title>Genome sequence of Babesia caballi.</title>
        <authorList>
            <person name="Yamagishi J."/>
            <person name="Kidaka T."/>
            <person name="Ochi A."/>
        </authorList>
    </citation>
    <scope>NUCLEOTIDE SEQUENCE [LARGE SCALE GENOMIC DNA]</scope>
    <source>
        <strain evidence="2">USDA-D6B2</strain>
    </source>
</reference>
<evidence type="ECO:0000256" key="1">
    <source>
        <dbReference type="SAM" id="MobiDB-lite"/>
    </source>
</evidence>
<evidence type="ECO:0000313" key="3">
    <source>
        <dbReference type="Proteomes" id="UP001497744"/>
    </source>
</evidence>
<keyword evidence="3" id="KW-1185">Reference proteome</keyword>
<evidence type="ECO:0000313" key="2">
    <source>
        <dbReference type="EMBL" id="GIX66053.1"/>
    </source>
</evidence>
<proteinExistence type="predicted"/>
<dbReference type="EMBL" id="BPLF01000006">
    <property type="protein sequence ID" value="GIX66053.1"/>
    <property type="molecule type" value="Genomic_DNA"/>
</dbReference>
<organism evidence="2 3">
    <name type="scientific">Babesia caballi</name>
    <dbReference type="NCBI Taxonomy" id="5871"/>
    <lineage>
        <taxon>Eukaryota</taxon>
        <taxon>Sar</taxon>
        <taxon>Alveolata</taxon>
        <taxon>Apicomplexa</taxon>
        <taxon>Aconoidasida</taxon>
        <taxon>Piroplasmida</taxon>
        <taxon>Babesiidae</taxon>
        <taxon>Babesia</taxon>
    </lineage>
</organism>
<sequence>MEYKSCTGTLVRTYLDFKGRKAGVLGVANGVGAILRLGRVEGNRVGHDDALQIIHAADDDVGEVVPLGARVAEAFLVCDADVDVAQLGVKETGAGAGTVGSVAGGDVNGVVNQTLARERVKVSQPSAEGLYRVPVVDHVGRRQEAGHDGVGQQRTQKGGRCRRGNRRVHPEAAQTAFVAGEQLDHGPRNRLGATHAPELAVTDKRPRAKRDEDAGKLRVAKVVPETLEVLQNAVMKLKKGKRRLRVAHLIAAVVTSVQKRAAAHHLLKHVRVLARYKVVRGVGQLLPGGPVRRNGDGAADAALNGQLAHFHDQPVVLEKLLALATERVQRTLAQIPDSLVRHDRLRII</sequence>
<gene>
    <name evidence="2" type="ORF">BcabD6B2_54890</name>
</gene>
<protein>
    <submittedName>
        <fullName evidence="2">Type II secretion system protein M</fullName>
    </submittedName>
</protein>
<comment type="caution">
    <text evidence="2">The sequence shown here is derived from an EMBL/GenBank/DDBJ whole genome shotgun (WGS) entry which is preliminary data.</text>
</comment>
<feature type="compositionally biased region" description="Basic residues" evidence="1">
    <location>
        <begin position="157"/>
        <end position="167"/>
    </location>
</feature>
<dbReference type="GeneID" id="94197534"/>
<dbReference type="AlphaFoldDB" id="A0AAV4M1L1"/>
<accession>A0AAV4M1L1</accession>
<feature type="region of interest" description="Disordered" evidence="1">
    <location>
        <begin position="144"/>
        <end position="168"/>
    </location>
</feature>
<dbReference type="Proteomes" id="UP001497744">
    <property type="component" value="Unassembled WGS sequence"/>
</dbReference>